<keyword evidence="4" id="KW-1185">Reference proteome</keyword>
<dbReference type="AlphaFoldDB" id="A0A2I2KSI0"/>
<evidence type="ECO:0000256" key="1">
    <source>
        <dbReference type="SAM" id="MobiDB-lite"/>
    </source>
</evidence>
<protein>
    <submittedName>
        <fullName evidence="3">Transposase</fullName>
    </submittedName>
</protein>
<reference evidence="3 4" key="1">
    <citation type="submission" date="2017-06" db="EMBL/GenBank/DDBJ databases">
        <authorList>
            <person name="Kim H.J."/>
            <person name="Triplett B.A."/>
        </authorList>
    </citation>
    <scope>NUCLEOTIDE SEQUENCE [LARGE SCALE GENOMIC DNA]</scope>
    <source>
        <strain evidence="3">FRACA_ARgP5</strain>
    </source>
</reference>
<feature type="region of interest" description="Disordered" evidence="1">
    <location>
        <begin position="72"/>
        <end position="107"/>
    </location>
</feature>
<dbReference type="InterPro" id="IPR012337">
    <property type="entry name" value="RNaseH-like_sf"/>
</dbReference>
<evidence type="ECO:0000259" key="2">
    <source>
        <dbReference type="Pfam" id="PF13683"/>
    </source>
</evidence>
<accession>A0A2I2KSI0</accession>
<dbReference type="GO" id="GO:0015074">
    <property type="term" value="P:DNA integration"/>
    <property type="evidence" value="ECO:0007669"/>
    <property type="project" value="InterPro"/>
</dbReference>
<proteinExistence type="predicted"/>
<gene>
    <name evidence="3" type="ORF">FRACA_2620001</name>
</gene>
<name>A0A2I2KSI0_9ACTN</name>
<dbReference type="SUPFAM" id="SSF53098">
    <property type="entry name" value="Ribonuclease H-like"/>
    <property type="match status" value="1"/>
</dbReference>
<dbReference type="Proteomes" id="UP000234331">
    <property type="component" value="Unassembled WGS sequence"/>
</dbReference>
<feature type="domain" description="Integrase catalytic" evidence="2">
    <location>
        <begin position="1"/>
        <end position="42"/>
    </location>
</feature>
<sequence length="107" mass="11974">MKYRPGYPKTFDSVETARAWCREFFDYYNNDHRHSGIGLLAPTVVHHGQAETVRTARAGVLAAAYTARPERFVHRPPVPPPLPKPAWINQPEPAPGQPDTATEAKTQ</sequence>
<dbReference type="EMBL" id="FZMO01000182">
    <property type="protein sequence ID" value="SNQ48627.1"/>
    <property type="molecule type" value="Genomic_DNA"/>
</dbReference>
<evidence type="ECO:0000313" key="3">
    <source>
        <dbReference type="EMBL" id="SNQ48627.1"/>
    </source>
</evidence>
<evidence type="ECO:0000313" key="4">
    <source>
        <dbReference type="Proteomes" id="UP000234331"/>
    </source>
</evidence>
<dbReference type="Pfam" id="PF13683">
    <property type="entry name" value="rve_3"/>
    <property type="match status" value="1"/>
</dbReference>
<organism evidence="3 4">
    <name type="scientific">Frankia canadensis</name>
    <dbReference type="NCBI Taxonomy" id="1836972"/>
    <lineage>
        <taxon>Bacteria</taxon>
        <taxon>Bacillati</taxon>
        <taxon>Actinomycetota</taxon>
        <taxon>Actinomycetes</taxon>
        <taxon>Frankiales</taxon>
        <taxon>Frankiaceae</taxon>
        <taxon>Frankia</taxon>
    </lineage>
</organism>
<dbReference type="InterPro" id="IPR001584">
    <property type="entry name" value="Integrase_cat-core"/>
</dbReference>